<dbReference type="RefSeq" id="WP_165101068.1">
    <property type="nucleotide sequence ID" value="NZ_CP049056.1"/>
</dbReference>
<dbReference type="InterPro" id="IPR010845">
    <property type="entry name" value="FlaF"/>
</dbReference>
<name>A0A7L5BZS2_9RHOB</name>
<evidence type="ECO:0000313" key="1">
    <source>
        <dbReference type="EMBL" id="QIE56981.1"/>
    </source>
</evidence>
<accession>A0A7L5BZS2</accession>
<reference evidence="1 2" key="1">
    <citation type="submission" date="2020-02" db="EMBL/GenBank/DDBJ databases">
        <title>complete genome sequence of Rhodobacteraceae bacterium.</title>
        <authorList>
            <person name="Park J."/>
            <person name="Kim Y.-S."/>
            <person name="Kim K.-H."/>
        </authorList>
    </citation>
    <scope>NUCLEOTIDE SEQUENCE [LARGE SCALE GENOMIC DNA]</scope>
    <source>
        <strain evidence="1 2">RR4-56</strain>
    </source>
</reference>
<protein>
    <submittedName>
        <fullName evidence="1">Flagellar biosynthesis regulator FlaF</fullName>
    </submittedName>
</protein>
<dbReference type="GO" id="GO:0044781">
    <property type="term" value="P:bacterial-type flagellum organization"/>
    <property type="evidence" value="ECO:0007669"/>
    <property type="project" value="InterPro"/>
</dbReference>
<keyword evidence="1" id="KW-0966">Cell projection</keyword>
<keyword evidence="1" id="KW-0969">Cilium</keyword>
<dbReference type="Pfam" id="PF07309">
    <property type="entry name" value="FlaF"/>
    <property type="match status" value="1"/>
</dbReference>
<dbReference type="AlphaFoldDB" id="A0A7L5BZS2"/>
<dbReference type="EMBL" id="CP049056">
    <property type="protein sequence ID" value="QIE56981.1"/>
    <property type="molecule type" value="Genomic_DNA"/>
</dbReference>
<keyword evidence="2" id="KW-1185">Reference proteome</keyword>
<proteinExistence type="predicted"/>
<sequence>MEIHQRAEIAYGDPRNAAKSPRQIEYQAFARITRALDAAAETDGPTAFPRLAAALHDNLKLWTVIAADVALEGNGLPEMLRARLFYLAEFTRAHTRKVLAQEENAAPLIELNTAIMRGLRQQSEAASCPA</sequence>
<dbReference type="Proteomes" id="UP000503336">
    <property type="component" value="Chromosome"/>
</dbReference>
<keyword evidence="1" id="KW-0282">Flagellum</keyword>
<organism evidence="1 2">
    <name type="scientific">Pikeienuella piscinae</name>
    <dbReference type="NCBI Taxonomy" id="2748098"/>
    <lineage>
        <taxon>Bacteria</taxon>
        <taxon>Pseudomonadati</taxon>
        <taxon>Pseudomonadota</taxon>
        <taxon>Alphaproteobacteria</taxon>
        <taxon>Rhodobacterales</taxon>
        <taxon>Paracoccaceae</taxon>
        <taxon>Pikeienuella</taxon>
    </lineage>
</organism>
<evidence type="ECO:0000313" key="2">
    <source>
        <dbReference type="Proteomes" id="UP000503336"/>
    </source>
</evidence>
<dbReference type="NCBIfam" id="NF009435">
    <property type="entry name" value="PRK12794.1"/>
    <property type="match status" value="1"/>
</dbReference>
<dbReference type="KEGG" id="hdh:G5B40_16965"/>
<gene>
    <name evidence="1" type="primary">flaF</name>
    <name evidence="1" type="ORF">G5B40_16965</name>
</gene>